<dbReference type="NCBIfam" id="TIGR02963">
    <property type="entry name" value="xanthine_xdhA"/>
    <property type="match status" value="1"/>
</dbReference>
<reference evidence="26" key="1">
    <citation type="submission" date="2019-08" db="EMBL/GenBank/DDBJ databases">
        <title>The genome of the North American firefly Photinus pyralis.</title>
        <authorList>
            <consortium name="Photinus pyralis genome working group"/>
            <person name="Fallon T.R."/>
            <person name="Sander Lower S.E."/>
            <person name="Weng J.-K."/>
        </authorList>
    </citation>
    <scope>NUCLEOTIDE SEQUENCE</scope>
    <source>
        <strain evidence="26">TRF0915ILg1</strain>
        <tissue evidence="26">Whole body</tissue>
    </source>
</reference>
<dbReference type="PROSITE" id="PS00197">
    <property type="entry name" value="2FE2S_FER_1"/>
    <property type="match status" value="1"/>
</dbReference>
<evidence type="ECO:0000256" key="21">
    <source>
        <dbReference type="PIRSR" id="PIRSR000127-1"/>
    </source>
</evidence>
<dbReference type="InterPro" id="IPR005107">
    <property type="entry name" value="CO_DH_flav_C"/>
</dbReference>
<evidence type="ECO:0000256" key="23">
    <source>
        <dbReference type="PIRSR" id="PIRSR000127-3"/>
    </source>
</evidence>
<feature type="binding site" evidence="22">
    <location>
        <position position="419"/>
    </location>
    <ligand>
        <name>FAD</name>
        <dbReference type="ChEBI" id="CHEBI:57692"/>
    </ligand>
</feature>
<keyword evidence="13 23" id="KW-0408">Iron</keyword>
<dbReference type="Pfam" id="PF02738">
    <property type="entry name" value="MoCoBD_1"/>
    <property type="match status" value="1"/>
</dbReference>
<dbReference type="FunFam" id="3.30.365.10:FF:000004">
    <property type="entry name" value="Xanthine dehydrogenase oxidase"/>
    <property type="match status" value="1"/>
</dbReference>
<dbReference type="GO" id="GO:0071949">
    <property type="term" value="F:FAD binding"/>
    <property type="evidence" value="ECO:0007669"/>
    <property type="project" value="InterPro"/>
</dbReference>
<dbReference type="InterPro" id="IPR002888">
    <property type="entry name" value="2Fe-2S-bd"/>
</dbReference>
<keyword evidence="10 23" id="KW-0479">Metal-binding</keyword>
<dbReference type="Gene3D" id="3.30.465.10">
    <property type="match status" value="1"/>
</dbReference>
<feature type="binding site" evidence="23">
    <location>
        <position position="812"/>
    </location>
    <ligand>
        <name>Mo-molybdopterin</name>
        <dbReference type="ChEBI" id="CHEBI:71302"/>
    </ligand>
    <ligandPart>
        <name>Mo</name>
        <dbReference type="ChEBI" id="CHEBI:28685"/>
    </ligandPart>
</feature>
<dbReference type="PROSITE" id="PS00559">
    <property type="entry name" value="MOLYBDOPTERIN_EUK"/>
    <property type="match status" value="1"/>
</dbReference>
<feature type="binding site" evidence="23">
    <location>
        <position position="53"/>
    </location>
    <ligand>
        <name>[2Fe-2S] cluster</name>
        <dbReference type="ChEBI" id="CHEBI:190135"/>
        <label>1</label>
    </ligand>
</feature>
<evidence type="ECO:0000256" key="3">
    <source>
        <dbReference type="ARBA" id="ARBA00006849"/>
    </source>
</evidence>
<proteinExistence type="inferred from homology"/>
<dbReference type="PANTHER" id="PTHR45444:SF3">
    <property type="entry name" value="XANTHINE DEHYDROGENASE"/>
    <property type="match status" value="1"/>
</dbReference>
<dbReference type="PROSITE" id="PS51387">
    <property type="entry name" value="FAD_PCMH"/>
    <property type="match status" value="1"/>
</dbReference>
<feature type="binding site" evidence="22">
    <location>
        <begin position="271"/>
        <end position="278"/>
    </location>
    <ligand>
        <name>FAD</name>
        <dbReference type="ChEBI" id="CHEBI:57692"/>
    </ligand>
</feature>
<evidence type="ECO:0000256" key="14">
    <source>
        <dbReference type="ARBA" id="ARBA00023014"/>
    </source>
</evidence>
<keyword evidence="9 23" id="KW-0001">2Fe-2S</keyword>
<dbReference type="InterPro" id="IPR036884">
    <property type="entry name" value="2Fe-2S-bd_dom_sf"/>
</dbReference>
<evidence type="ECO:0000256" key="12">
    <source>
        <dbReference type="ARBA" id="ARBA00023002"/>
    </source>
</evidence>
<dbReference type="GO" id="GO:0030151">
    <property type="term" value="F:molybdenum ion binding"/>
    <property type="evidence" value="ECO:0007669"/>
    <property type="project" value="InterPro"/>
</dbReference>
<feature type="binding site" evidence="22">
    <location>
        <position position="351"/>
    </location>
    <ligand>
        <name>FAD</name>
        <dbReference type="ChEBI" id="CHEBI:57692"/>
    </ligand>
</feature>
<feature type="binding site" evidence="23">
    <location>
        <position position="781"/>
    </location>
    <ligand>
        <name>Mo-molybdopterin</name>
        <dbReference type="ChEBI" id="CHEBI:71302"/>
    </ligand>
    <ligandPart>
        <name>Mo</name>
        <dbReference type="ChEBI" id="CHEBI:28685"/>
    </ligandPart>
</feature>
<sequence>MIPEQTNLIFFVNGKKIIEKNVNPEWTLLYYLRNKLNLCGTKLGCAEGGCGACTVMVSRFDRKSQKVVHIPVNACLAPVCAMHGLAITTVEGIGSTRTKLHPVQERIAKAHGSQCGFCTPGIVMSMYTLLRNLPKPSMKDMEVAFQGNLCRCTGYRPIIEGYKTFTEDWEVMQNGTALTNGNGVCGMGDKCCKLQNGCNGTDKDDNEVLFKPHEFTPYDPTQEPIFPPELKLYDTLDREYLVFKGKDVTWYRPTQLKDLLELKHKYPDAKIIVGNTEVGVEVKFKHFIYPVLIQPVLIPEMTEITQLKDCMKIGASVTLQDMEDALREQLRTQPQYRTRIFLSIIEMLNWFAGKQIRSVAAVGGNVMTGSPISDLNPIFIASKIELELRSKENGTRKVIMDEKFFTGYRRSIVNKDEILVAIKIPYTKENQYFYAYKQARRRDDDIAIVNSAINVMFETKTMIIKTIDLAFGGMAPTTVTAPKASKNLIGKPWNQETLDLAYTYLIDDLPLSPSAPGGMIQYRRSLTLSFFFKAFLAISEQLQKLFPNIIIDKREMSAIDGFHSQIPKNSQYFQVLPSDEKIKSVGQPIPHLSAFKQATGEAIYCDDMPYFSNELYMGLVLSTKTHANIVSIDPTEALKMEGVHAFYSAKDIPEEQNKVGPVLHDDEVFISKTVTCQGQVLGAVIADDQITAQRAARKVKVTYEELQPIIITIEDAIKHKSYLVEKKIEKGDVDKIFATAPHVIEGDCRNGAQEHFYLETHCTIAVPKKEDCEMEIFSSTQHPSELGKLVAHVLNVPQNRIVTKVKRMGGGFGGKESRFIIAALPAALAASRLDRPVRCMLDRDEDMLITGTRHPFYSKYKTAFDNDGKILGCEIHIYNNAGYSTDLSISVLERAMFHFENAYEIPHVRVKGFACKTNLPSNTAFRGFGGPQGMLAGETMIREIAEYLNKNTEDIIRMNLYREGDLTHYNQKLEYCTMLRCWDECVASSNFAPRKKEVERFNRENRWKKRGISIVPTKFGIAFTALFLNQAGALIHVYTDGSVLLSHGGTEMGQGLHTKMIQVASTVLEIPHAKIHISETATDKVPNTSATAASSGSDLNGMAVMYACETIKQRLEPYKIKNPKGKWEDWVLQAYMDRVSLSATGFYRTPNIGYNWETNSGNAFNYFTFGVACSEVEIDCLTGDHQVLKTDIVMDLGESLNPAIDIGQVEGAFVQGYGLFALEEMVYSPNGTIFTRGPGAYKLPGFADIPIEFNVSLLKGAPNPRAVYSSKAVGEPPLFLASSVLFAIREAIKSARLDAGLSENNFKLYAPATAARIRMACEDHLTAKLDEPKPGTFIPWNVIP</sequence>
<dbReference type="InterPro" id="IPR046867">
    <property type="entry name" value="AldOxase/xan_DH_MoCoBD2"/>
</dbReference>
<feature type="binding site" evidence="23">
    <location>
        <position position="152"/>
    </location>
    <ligand>
        <name>[2Fe-2S] cluster</name>
        <dbReference type="ChEBI" id="CHEBI:190135"/>
        <label>2</label>
    </ligand>
</feature>
<dbReference type="InterPro" id="IPR016166">
    <property type="entry name" value="FAD-bd_PCMH"/>
</dbReference>
<evidence type="ECO:0000256" key="7">
    <source>
        <dbReference type="ARBA" id="ARBA00022505"/>
    </source>
</evidence>
<dbReference type="GO" id="GO:0051537">
    <property type="term" value="F:2 iron, 2 sulfur cluster binding"/>
    <property type="evidence" value="ECO:0007669"/>
    <property type="project" value="UniProtKB-KW"/>
</dbReference>
<dbReference type="PANTHER" id="PTHR45444">
    <property type="entry name" value="XANTHINE DEHYDROGENASE"/>
    <property type="match status" value="1"/>
</dbReference>
<dbReference type="SMART" id="SM01092">
    <property type="entry name" value="CO_deh_flav_C"/>
    <property type="match status" value="1"/>
</dbReference>
<feature type="binding site" evidence="23">
    <location>
        <position position="50"/>
    </location>
    <ligand>
        <name>[2Fe-2S] cluster</name>
        <dbReference type="ChEBI" id="CHEBI:190135"/>
        <label>1</label>
    </ligand>
</feature>
<feature type="binding site" evidence="23">
    <location>
        <position position="118"/>
    </location>
    <ligand>
        <name>[2Fe-2S] cluster</name>
        <dbReference type="ChEBI" id="CHEBI:190135"/>
        <label>2</label>
    </ligand>
</feature>
<dbReference type="InterPro" id="IPR036318">
    <property type="entry name" value="FAD-bd_PCMH-like_sf"/>
</dbReference>
<feature type="binding site" evidence="22">
    <location>
        <position position="1024"/>
    </location>
    <ligand>
        <name>substrate</name>
    </ligand>
</feature>
<dbReference type="Gene3D" id="3.10.20.30">
    <property type="match status" value="1"/>
</dbReference>
<feature type="binding site" evidence="22">
    <location>
        <position position="894"/>
    </location>
    <ligand>
        <name>substrate</name>
    </ligand>
</feature>
<comment type="catalytic activity">
    <reaction evidence="18">
        <text>xanthine + NAD(+) + H2O = urate + NADH + H(+)</text>
        <dbReference type="Rhea" id="RHEA:16669"/>
        <dbReference type="ChEBI" id="CHEBI:15377"/>
        <dbReference type="ChEBI" id="CHEBI:15378"/>
        <dbReference type="ChEBI" id="CHEBI:17712"/>
        <dbReference type="ChEBI" id="CHEBI:17775"/>
        <dbReference type="ChEBI" id="CHEBI:57540"/>
        <dbReference type="ChEBI" id="CHEBI:57945"/>
        <dbReference type="EC" id="1.17.1.4"/>
    </reaction>
</comment>
<evidence type="ECO:0000256" key="5">
    <source>
        <dbReference type="ARBA" id="ARBA00013123"/>
    </source>
</evidence>
<dbReference type="FunFam" id="3.30.43.10:FF:000001">
    <property type="entry name" value="Xanthine dehydrogenase/oxidase"/>
    <property type="match status" value="1"/>
</dbReference>
<feature type="domain" description="FAD-binding PCMH-type" evidence="25">
    <location>
        <begin position="243"/>
        <end position="429"/>
    </location>
</feature>
<comment type="caution">
    <text evidence="26">The sequence shown here is derived from an EMBL/GenBank/DDBJ whole genome shotgun (WGS) entry which is preliminary data.</text>
</comment>
<dbReference type="GO" id="GO:0004854">
    <property type="term" value="F:xanthine dehydrogenase activity"/>
    <property type="evidence" value="ECO:0007669"/>
    <property type="project" value="UniProtKB-EC"/>
</dbReference>
<dbReference type="GO" id="GO:0005506">
    <property type="term" value="F:iron ion binding"/>
    <property type="evidence" value="ECO:0007669"/>
    <property type="project" value="InterPro"/>
</dbReference>
<dbReference type="InterPro" id="IPR014309">
    <property type="entry name" value="Xanthine_DH_Mopterin-bd_su"/>
</dbReference>
<dbReference type="SUPFAM" id="SSF56176">
    <property type="entry name" value="FAD-binding/transporter-associated domain-like"/>
    <property type="match status" value="1"/>
</dbReference>
<dbReference type="FunFam" id="3.30.465.10:FF:000004">
    <property type="entry name" value="Xanthine dehydrogenase/oxidase"/>
    <property type="match status" value="1"/>
</dbReference>
<dbReference type="InterPro" id="IPR016167">
    <property type="entry name" value="FAD-bd_PCMH_sub1"/>
</dbReference>
<dbReference type="InterPro" id="IPR037165">
    <property type="entry name" value="AldOxase/xan_DH_Mopterin-bd_sf"/>
</dbReference>
<keyword evidence="7 23" id="KW-0500">Molybdenum</keyword>
<dbReference type="FunFam" id="1.10.150.120:FF:000001">
    <property type="entry name" value="Aldehyde oxidase 1"/>
    <property type="match status" value="1"/>
</dbReference>
<feature type="binding site" evidence="23">
    <location>
        <position position="45"/>
    </location>
    <ligand>
        <name>[2Fe-2S] cluster</name>
        <dbReference type="ChEBI" id="CHEBI:190135"/>
        <label>1</label>
    </ligand>
</feature>
<keyword evidence="8" id="KW-0285">Flavoprotein</keyword>
<evidence type="ECO:0000256" key="13">
    <source>
        <dbReference type="ARBA" id="ARBA00023004"/>
    </source>
</evidence>
<dbReference type="InterPro" id="IPR008274">
    <property type="entry name" value="AldOxase/xan_DH_MoCoBD1"/>
</dbReference>
<comment type="cofactor">
    <cofactor evidence="1 22">
        <name>FAD</name>
        <dbReference type="ChEBI" id="CHEBI:57692"/>
    </cofactor>
</comment>
<dbReference type="OrthoDB" id="8300278at2759"/>
<dbReference type="InterPro" id="IPR001041">
    <property type="entry name" value="2Fe-2S_ferredoxin-type"/>
</dbReference>
<evidence type="ECO:0000256" key="9">
    <source>
        <dbReference type="ARBA" id="ARBA00022714"/>
    </source>
</evidence>
<feature type="binding site" evidence="23">
    <location>
        <position position="150"/>
    </location>
    <ligand>
        <name>[2Fe-2S] cluster</name>
        <dbReference type="ChEBI" id="CHEBI:190135"/>
        <label>2</label>
    </ligand>
</feature>
<comment type="cofactor">
    <cofactor evidence="23">
        <name>Mo-molybdopterin</name>
        <dbReference type="ChEBI" id="CHEBI:71302"/>
    </cofactor>
    <text evidence="23">Binds 1 Mo-molybdopterin (Mo-MPT) cofactor per subunit.</text>
</comment>
<keyword evidence="15" id="KW-0520">NAD</keyword>
<evidence type="ECO:0000256" key="10">
    <source>
        <dbReference type="ARBA" id="ARBA00022723"/>
    </source>
</evidence>
<dbReference type="SUPFAM" id="SSF47741">
    <property type="entry name" value="CO dehydrogenase ISP C-domain like"/>
    <property type="match status" value="1"/>
</dbReference>
<organism evidence="26 27">
    <name type="scientific">Ignelater luminosus</name>
    <name type="common">Cucubano</name>
    <name type="synonym">Pyrophorus luminosus</name>
    <dbReference type="NCBI Taxonomy" id="2038154"/>
    <lineage>
        <taxon>Eukaryota</taxon>
        <taxon>Metazoa</taxon>
        <taxon>Ecdysozoa</taxon>
        <taxon>Arthropoda</taxon>
        <taxon>Hexapoda</taxon>
        <taxon>Insecta</taxon>
        <taxon>Pterygota</taxon>
        <taxon>Neoptera</taxon>
        <taxon>Endopterygota</taxon>
        <taxon>Coleoptera</taxon>
        <taxon>Polyphaga</taxon>
        <taxon>Elateriformia</taxon>
        <taxon>Elateroidea</taxon>
        <taxon>Elateridae</taxon>
        <taxon>Agrypninae</taxon>
        <taxon>Pyrophorini</taxon>
        <taxon>Ignelater</taxon>
    </lineage>
</organism>
<keyword evidence="12" id="KW-0560">Oxidoreductase</keyword>
<dbReference type="InterPro" id="IPR006058">
    <property type="entry name" value="2Fe2S_fd_BS"/>
</dbReference>
<gene>
    <name evidence="26" type="ORF">ILUMI_20858</name>
</gene>
<comment type="subunit">
    <text evidence="4">Homodimer.</text>
</comment>
<feature type="binding site" evidence="22">
    <location>
        <position position="816"/>
    </location>
    <ligand>
        <name>substrate</name>
    </ligand>
</feature>
<dbReference type="GO" id="GO:0043546">
    <property type="term" value="F:molybdopterin cofactor binding"/>
    <property type="evidence" value="ECO:0007669"/>
    <property type="project" value="InterPro"/>
</dbReference>
<evidence type="ECO:0000256" key="1">
    <source>
        <dbReference type="ARBA" id="ARBA00001974"/>
    </source>
</evidence>
<evidence type="ECO:0000256" key="19">
    <source>
        <dbReference type="ARBA" id="ARBA00049517"/>
    </source>
</evidence>
<dbReference type="Pfam" id="PF00941">
    <property type="entry name" value="FAD_binding_5"/>
    <property type="match status" value="1"/>
</dbReference>
<dbReference type="NCBIfam" id="TIGR02965">
    <property type="entry name" value="xanthine_xdhB"/>
    <property type="match status" value="1"/>
</dbReference>
<dbReference type="InterPro" id="IPR002346">
    <property type="entry name" value="Mopterin_DH_FAD-bd"/>
</dbReference>
<feature type="binding site" evidence="23">
    <location>
        <position position="115"/>
    </location>
    <ligand>
        <name>[2Fe-2S] cluster</name>
        <dbReference type="ChEBI" id="CHEBI:190135"/>
        <label>2</label>
    </ligand>
</feature>
<dbReference type="InterPro" id="IPR022407">
    <property type="entry name" value="OxRdtase_Mopterin_BS"/>
</dbReference>
<feature type="binding site" evidence="23">
    <location>
        <position position="1093"/>
    </location>
    <ligand>
        <name>Mo-molybdopterin</name>
        <dbReference type="ChEBI" id="CHEBI:71302"/>
    </ligand>
    <ligandPart>
        <name>Mo</name>
        <dbReference type="ChEBI" id="CHEBI:28685"/>
    </ligandPart>
</feature>
<protein>
    <recommendedName>
        <fullName evidence="6">Xanthine dehydrogenase</fullName>
        <ecNumber evidence="5">1.17.1.4</ecNumber>
    </recommendedName>
</protein>
<evidence type="ECO:0000313" key="27">
    <source>
        <dbReference type="Proteomes" id="UP000801492"/>
    </source>
</evidence>
<dbReference type="Pfam" id="PF00111">
    <property type="entry name" value="Fer2"/>
    <property type="match status" value="1"/>
</dbReference>
<feature type="binding site" evidence="23">
    <location>
        <position position="926"/>
    </location>
    <ligand>
        <name>Mo-molybdopterin</name>
        <dbReference type="ChEBI" id="CHEBI:71302"/>
    </ligand>
    <ligandPart>
        <name>Mo</name>
        <dbReference type="ChEBI" id="CHEBI:28685"/>
    </ligandPart>
</feature>
<dbReference type="Pfam" id="PF01799">
    <property type="entry name" value="Fer2_2"/>
    <property type="match status" value="1"/>
</dbReference>
<accession>A0A8K0CHN8</accession>
<evidence type="ECO:0000256" key="4">
    <source>
        <dbReference type="ARBA" id="ARBA00011738"/>
    </source>
</evidence>
<dbReference type="InterPro" id="IPR036856">
    <property type="entry name" value="Ald_Oxase/Xan_DH_a/b_sf"/>
</dbReference>
<dbReference type="Gene3D" id="3.30.365.10">
    <property type="entry name" value="Aldehyde oxidase/xanthine dehydrogenase, molybdopterin binding domain"/>
    <property type="match status" value="4"/>
</dbReference>
<dbReference type="FunFam" id="3.30.390.50:FF:000001">
    <property type="entry name" value="Xanthine dehydrogenase oxidase"/>
    <property type="match status" value="1"/>
</dbReference>
<dbReference type="FunFam" id="3.30.365.10:FF:000001">
    <property type="entry name" value="Xanthine dehydrogenase oxidase"/>
    <property type="match status" value="1"/>
</dbReference>
<dbReference type="GO" id="GO:0005777">
    <property type="term" value="C:peroxisome"/>
    <property type="evidence" value="ECO:0007669"/>
    <property type="project" value="UniProtKB-SubCell"/>
</dbReference>
<evidence type="ECO:0000256" key="20">
    <source>
        <dbReference type="ARBA" id="ARBA00053333"/>
    </source>
</evidence>
<dbReference type="SUPFAM" id="SSF55447">
    <property type="entry name" value="CO dehydrogenase flavoprotein C-terminal domain-like"/>
    <property type="match status" value="1"/>
</dbReference>
<dbReference type="Pfam" id="PF01315">
    <property type="entry name" value="Ald_Xan_dh_C"/>
    <property type="match status" value="1"/>
</dbReference>
<dbReference type="SMART" id="SM01008">
    <property type="entry name" value="Ald_Xan_dh_C"/>
    <property type="match status" value="1"/>
</dbReference>
<dbReference type="EMBL" id="VTPC01089970">
    <property type="protein sequence ID" value="KAF2885326.1"/>
    <property type="molecule type" value="Genomic_DNA"/>
</dbReference>
<dbReference type="InterPro" id="IPR016169">
    <property type="entry name" value="FAD-bd_PCMH_sub2"/>
</dbReference>
<dbReference type="InterPro" id="IPR036683">
    <property type="entry name" value="CO_DH_flav_C_dom_sf"/>
</dbReference>
<dbReference type="Gene3D" id="1.10.150.120">
    <property type="entry name" value="[2Fe-2S]-binding domain"/>
    <property type="match status" value="1"/>
</dbReference>
<comment type="function">
    <text evidence="20">Key enzyme in purine degradation. Catalyzes the oxidation of hypoxanthine to xanthine. Catalyzes the oxidation of xanthine to uric acid.</text>
</comment>
<comment type="cofactor">
    <cofactor evidence="17">
        <name>[2Fe-2S] cluster</name>
        <dbReference type="ChEBI" id="CHEBI:190135"/>
    </cofactor>
</comment>
<feature type="binding site" evidence="23">
    <location>
        <position position="75"/>
    </location>
    <ligand>
        <name>[2Fe-2S] cluster</name>
        <dbReference type="ChEBI" id="CHEBI:190135"/>
        <label>1</label>
    </ligand>
</feature>
<dbReference type="Gene3D" id="3.30.43.10">
    <property type="entry name" value="Uridine Diphospho-n-acetylenolpyruvylglucosamine Reductase, domain 2"/>
    <property type="match status" value="1"/>
</dbReference>
<feature type="binding site" evidence="22">
    <location>
        <position position="374"/>
    </location>
    <ligand>
        <name>FAD</name>
        <dbReference type="ChEBI" id="CHEBI:57692"/>
    </ligand>
</feature>
<evidence type="ECO:0000256" key="16">
    <source>
        <dbReference type="ARBA" id="ARBA00023140"/>
    </source>
</evidence>
<dbReference type="InterPro" id="IPR036010">
    <property type="entry name" value="2Fe-2S_ferredoxin-like_sf"/>
</dbReference>
<dbReference type="Proteomes" id="UP000801492">
    <property type="component" value="Unassembled WGS sequence"/>
</dbReference>
<feature type="binding site" evidence="22">
    <location>
        <position position="437"/>
    </location>
    <ligand>
        <name>FAD</name>
        <dbReference type="ChEBI" id="CHEBI:57692"/>
    </ligand>
</feature>
<keyword evidence="27" id="KW-1185">Reference proteome</keyword>
<keyword evidence="16" id="KW-0576">Peroxisome</keyword>
<comment type="subcellular location">
    <subcellularLocation>
        <location evidence="2">Peroxisome</location>
    </subcellularLocation>
</comment>
<evidence type="ECO:0000256" key="8">
    <source>
        <dbReference type="ARBA" id="ARBA00022630"/>
    </source>
</evidence>
<evidence type="ECO:0000313" key="26">
    <source>
        <dbReference type="EMBL" id="KAF2885326.1"/>
    </source>
</evidence>
<name>A0A8K0CHN8_IGNLU</name>
<comment type="cofactor">
    <cofactor evidence="23">
        <name>[2Fe-2S] cluster</name>
        <dbReference type="ChEBI" id="CHEBI:190135"/>
    </cofactor>
    <text evidence="23">Binds 2 [2Fe-2S] clusters.</text>
</comment>
<dbReference type="InterPro" id="IPR012675">
    <property type="entry name" value="Beta-grasp_dom_sf"/>
</dbReference>
<keyword evidence="14 23" id="KW-0411">Iron-sulfur</keyword>
<dbReference type="Gene3D" id="3.30.390.50">
    <property type="entry name" value="CO dehydrogenase flavoprotein, C-terminal domain"/>
    <property type="match status" value="1"/>
</dbReference>
<evidence type="ECO:0000256" key="17">
    <source>
        <dbReference type="ARBA" id="ARBA00034078"/>
    </source>
</evidence>
<dbReference type="FunFam" id="3.10.20.30:FF:000015">
    <property type="entry name" value="Aldehyde oxidase 1"/>
    <property type="match status" value="1"/>
</dbReference>
<dbReference type="FunFam" id="3.30.365.10:FF:000003">
    <property type="entry name" value="Aldehyde oxidase 1"/>
    <property type="match status" value="1"/>
</dbReference>
<feature type="domain" description="2Fe-2S ferredoxin-type" evidence="24">
    <location>
        <begin position="6"/>
        <end position="93"/>
    </location>
</feature>
<evidence type="ECO:0000256" key="22">
    <source>
        <dbReference type="PIRSR" id="PIRSR000127-2"/>
    </source>
</evidence>
<keyword evidence="11 22" id="KW-0274">FAD</keyword>
<evidence type="ECO:0000256" key="2">
    <source>
        <dbReference type="ARBA" id="ARBA00004275"/>
    </source>
</evidence>
<dbReference type="InterPro" id="IPR014307">
    <property type="entry name" value="Xanthine_DH_ssu"/>
</dbReference>
<evidence type="ECO:0000259" key="25">
    <source>
        <dbReference type="PROSITE" id="PS51387"/>
    </source>
</evidence>
<dbReference type="InterPro" id="IPR000674">
    <property type="entry name" value="Ald_Oxase/Xan_DH_a/b"/>
</dbReference>
<dbReference type="PROSITE" id="PS51085">
    <property type="entry name" value="2FE2S_FER_2"/>
    <property type="match status" value="1"/>
</dbReference>
<dbReference type="Pfam" id="PF20256">
    <property type="entry name" value="MoCoBD_2"/>
    <property type="match status" value="1"/>
</dbReference>
<feature type="active site" description="Proton acceptor" evidence="21">
    <location>
        <position position="1275"/>
    </location>
</feature>
<dbReference type="Pfam" id="PF03450">
    <property type="entry name" value="CO_deh_flav_C"/>
    <property type="match status" value="1"/>
</dbReference>
<evidence type="ECO:0000259" key="24">
    <source>
        <dbReference type="PROSITE" id="PS51085"/>
    </source>
</evidence>
<comment type="catalytic activity">
    <reaction evidence="19">
        <text>hypoxanthine + NAD(+) + H2O = xanthine + NADH + H(+)</text>
        <dbReference type="Rhea" id="RHEA:24670"/>
        <dbReference type="ChEBI" id="CHEBI:15377"/>
        <dbReference type="ChEBI" id="CHEBI:15378"/>
        <dbReference type="ChEBI" id="CHEBI:17368"/>
        <dbReference type="ChEBI" id="CHEBI:17712"/>
        <dbReference type="ChEBI" id="CHEBI:57540"/>
        <dbReference type="ChEBI" id="CHEBI:57945"/>
        <dbReference type="EC" id="1.17.1.4"/>
    </reaction>
</comment>
<evidence type="ECO:0000256" key="15">
    <source>
        <dbReference type="ARBA" id="ARBA00023027"/>
    </source>
</evidence>
<dbReference type="Gene3D" id="3.90.1170.50">
    <property type="entry name" value="Aldehyde oxidase/xanthine dehydrogenase, a/b hammerhead"/>
    <property type="match status" value="1"/>
</dbReference>
<evidence type="ECO:0000256" key="18">
    <source>
        <dbReference type="ARBA" id="ARBA00049017"/>
    </source>
</evidence>
<feature type="binding site" evidence="22">
    <location>
        <position position="928"/>
    </location>
    <ligand>
        <name>substrate</name>
    </ligand>
</feature>
<dbReference type="CDD" id="cd00207">
    <property type="entry name" value="fer2"/>
    <property type="match status" value="1"/>
</dbReference>
<dbReference type="SUPFAM" id="SSF56003">
    <property type="entry name" value="Molybdenum cofactor-binding domain"/>
    <property type="match status" value="1"/>
</dbReference>
<dbReference type="InterPro" id="IPR016208">
    <property type="entry name" value="Ald_Oxase/xanthine_DH-like"/>
</dbReference>
<dbReference type="SUPFAM" id="SSF54292">
    <property type="entry name" value="2Fe-2S ferredoxin-like"/>
    <property type="match status" value="1"/>
</dbReference>
<evidence type="ECO:0000256" key="11">
    <source>
        <dbReference type="ARBA" id="ARBA00022827"/>
    </source>
</evidence>
<dbReference type="EC" id="1.17.1.4" evidence="5"/>
<dbReference type="PIRSF" id="PIRSF000127">
    <property type="entry name" value="Xanthine_DH"/>
    <property type="match status" value="1"/>
</dbReference>
<evidence type="ECO:0000256" key="6">
    <source>
        <dbReference type="ARBA" id="ARBA00019394"/>
    </source>
</evidence>
<dbReference type="SUPFAM" id="SSF54665">
    <property type="entry name" value="CO dehydrogenase molybdoprotein N-domain-like"/>
    <property type="match status" value="1"/>
</dbReference>
<dbReference type="FunFam" id="3.90.1170.50:FF:000001">
    <property type="entry name" value="Aldehyde oxidase 1"/>
    <property type="match status" value="1"/>
</dbReference>
<comment type="similarity">
    <text evidence="3">Belongs to the xanthine dehydrogenase family.</text>
</comment>